<feature type="domain" description="Mop" evidence="7">
    <location>
        <begin position="280"/>
        <end position="345"/>
    </location>
</feature>
<dbReference type="Pfam" id="PF03459">
    <property type="entry name" value="TOBE"/>
    <property type="match status" value="1"/>
</dbReference>
<evidence type="ECO:0000256" key="5">
    <source>
        <dbReference type="PROSITE-ProRule" id="PRU01213"/>
    </source>
</evidence>
<evidence type="ECO:0000259" key="6">
    <source>
        <dbReference type="PROSITE" id="PS50893"/>
    </source>
</evidence>
<dbReference type="PROSITE" id="PS50893">
    <property type="entry name" value="ABC_TRANSPORTER_2"/>
    <property type="match status" value="1"/>
</dbReference>
<sequence>MSGLSVRLRDVARRVAVDLSMQAGRTTALLGPNGAGKSTVLTAVAGTHRPDEVDVRLGGRDLSGLAAHRRRVALLAQDPLLLPHLDALDNVAFAPRAQGRGRREARRLAAGWLETVGATGLEDRRPAQLSGGQAQRVAIARALAAEPEALLLDEPLAALDVDAAPEIRHVLRQVLAGRTVVLVTHDVVDAALLADQAVVLEQGRVVESGPVTDLLSAPRTPFAARLAGTNLLQGRAVDGGLQATDGTVMRGIGGEQLAPGTAAVATFRPDTVAVHAAPPGGSPRTVLPGEVVAVEPSGSAVRLRVRSTMGVLVADLTPAAVAELDLRTGARVHLAVKAAAVRISQA</sequence>
<dbReference type="InterPro" id="IPR008995">
    <property type="entry name" value="Mo/tungstate-bd_C_term_dom"/>
</dbReference>
<dbReference type="SUPFAM" id="SSF52540">
    <property type="entry name" value="P-loop containing nucleoside triphosphate hydrolases"/>
    <property type="match status" value="1"/>
</dbReference>
<keyword evidence="3" id="KW-0547">Nucleotide-binding</keyword>
<evidence type="ECO:0000256" key="1">
    <source>
        <dbReference type="ARBA" id="ARBA00022448"/>
    </source>
</evidence>
<proteinExistence type="predicted"/>
<dbReference type="InterPro" id="IPR005116">
    <property type="entry name" value="Transp-assoc_OB_typ1"/>
</dbReference>
<name>A0A852X444_9MICO</name>
<evidence type="ECO:0000256" key="3">
    <source>
        <dbReference type="ARBA" id="ARBA00022741"/>
    </source>
</evidence>
<evidence type="ECO:0000256" key="2">
    <source>
        <dbReference type="ARBA" id="ARBA00022505"/>
    </source>
</evidence>
<dbReference type="Gene3D" id="2.40.50.100">
    <property type="match status" value="1"/>
</dbReference>
<keyword evidence="2 5" id="KW-0500">Molybdenum</keyword>
<dbReference type="InterPro" id="IPR050093">
    <property type="entry name" value="ABC_SmlMolc_Importer"/>
</dbReference>
<dbReference type="SMART" id="SM00382">
    <property type="entry name" value="AAA"/>
    <property type="match status" value="1"/>
</dbReference>
<dbReference type="InterPro" id="IPR017871">
    <property type="entry name" value="ABC_transporter-like_CS"/>
</dbReference>
<dbReference type="PROSITE" id="PS00211">
    <property type="entry name" value="ABC_TRANSPORTER_1"/>
    <property type="match status" value="1"/>
</dbReference>
<dbReference type="PANTHER" id="PTHR42781:SF4">
    <property type="entry name" value="SPERMIDINE_PUTRESCINE IMPORT ATP-BINDING PROTEIN POTA"/>
    <property type="match status" value="1"/>
</dbReference>
<protein>
    <submittedName>
        <fullName evidence="8">Molybdate transport system ATP-binding protein</fullName>
    </submittedName>
</protein>
<dbReference type="PANTHER" id="PTHR42781">
    <property type="entry name" value="SPERMIDINE/PUTRESCINE IMPORT ATP-BINDING PROTEIN POTA"/>
    <property type="match status" value="1"/>
</dbReference>
<accession>A0A852X444</accession>
<dbReference type="InterPro" id="IPR003593">
    <property type="entry name" value="AAA+_ATPase"/>
</dbReference>
<comment type="caution">
    <text evidence="8">The sequence shown here is derived from an EMBL/GenBank/DDBJ whole genome shotgun (WGS) entry which is preliminary data.</text>
</comment>
<evidence type="ECO:0000259" key="7">
    <source>
        <dbReference type="PROSITE" id="PS51866"/>
    </source>
</evidence>
<dbReference type="AlphaFoldDB" id="A0A852X444"/>
<dbReference type="Pfam" id="PF00005">
    <property type="entry name" value="ABC_tran"/>
    <property type="match status" value="1"/>
</dbReference>
<dbReference type="PROSITE" id="PS51866">
    <property type="entry name" value="MOP"/>
    <property type="match status" value="1"/>
</dbReference>
<evidence type="ECO:0000256" key="4">
    <source>
        <dbReference type="ARBA" id="ARBA00022840"/>
    </source>
</evidence>
<dbReference type="Proteomes" id="UP000592181">
    <property type="component" value="Unassembled WGS sequence"/>
</dbReference>
<reference evidence="8 9" key="1">
    <citation type="submission" date="2020-07" db="EMBL/GenBank/DDBJ databases">
        <title>Sequencing the genomes of 1000 actinobacteria strains.</title>
        <authorList>
            <person name="Klenk H.-P."/>
        </authorList>
    </citation>
    <scope>NUCLEOTIDE SEQUENCE [LARGE SCALE GENOMIC DNA]</scope>
    <source>
        <strain evidence="8 9">DSM 24723</strain>
    </source>
</reference>
<dbReference type="InterPro" id="IPR004606">
    <property type="entry name" value="Mop_domain"/>
</dbReference>
<dbReference type="GO" id="GO:0005524">
    <property type="term" value="F:ATP binding"/>
    <property type="evidence" value="ECO:0007669"/>
    <property type="project" value="UniProtKB-KW"/>
</dbReference>
<dbReference type="RefSeq" id="WP_179461670.1">
    <property type="nucleotide sequence ID" value="NZ_JACBZX010000001.1"/>
</dbReference>
<dbReference type="Gene3D" id="3.40.50.300">
    <property type="entry name" value="P-loop containing nucleotide triphosphate hydrolases"/>
    <property type="match status" value="1"/>
</dbReference>
<dbReference type="SUPFAM" id="SSF50331">
    <property type="entry name" value="MOP-like"/>
    <property type="match status" value="1"/>
</dbReference>
<dbReference type="GO" id="GO:0016887">
    <property type="term" value="F:ATP hydrolysis activity"/>
    <property type="evidence" value="ECO:0007669"/>
    <property type="project" value="InterPro"/>
</dbReference>
<gene>
    <name evidence="8" type="ORF">BJY28_000579</name>
</gene>
<keyword evidence="9" id="KW-1185">Reference proteome</keyword>
<keyword evidence="4 8" id="KW-0067">ATP-binding</keyword>
<dbReference type="InterPro" id="IPR027417">
    <property type="entry name" value="P-loop_NTPase"/>
</dbReference>
<evidence type="ECO:0000313" key="8">
    <source>
        <dbReference type="EMBL" id="NYG36110.1"/>
    </source>
</evidence>
<dbReference type="EMBL" id="JACBZX010000001">
    <property type="protein sequence ID" value="NYG36110.1"/>
    <property type="molecule type" value="Genomic_DNA"/>
</dbReference>
<feature type="domain" description="ABC transporter" evidence="6">
    <location>
        <begin position="6"/>
        <end position="227"/>
    </location>
</feature>
<evidence type="ECO:0000313" key="9">
    <source>
        <dbReference type="Proteomes" id="UP000592181"/>
    </source>
</evidence>
<dbReference type="InterPro" id="IPR003439">
    <property type="entry name" value="ABC_transporter-like_ATP-bd"/>
</dbReference>
<keyword evidence="1" id="KW-0813">Transport</keyword>
<organism evidence="8 9">
    <name type="scientific">Janibacter alkaliphilus</name>
    <dbReference type="NCBI Taxonomy" id="1069963"/>
    <lineage>
        <taxon>Bacteria</taxon>
        <taxon>Bacillati</taxon>
        <taxon>Actinomycetota</taxon>
        <taxon>Actinomycetes</taxon>
        <taxon>Micrococcales</taxon>
        <taxon>Intrasporangiaceae</taxon>
        <taxon>Janibacter</taxon>
    </lineage>
</organism>
<dbReference type="GO" id="GO:0015689">
    <property type="term" value="P:molybdate ion transport"/>
    <property type="evidence" value="ECO:0007669"/>
    <property type="project" value="InterPro"/>
</dbReference>